<keyword evidence="3" id="KW-1185">Reference proteome</keyword>
<evidence type="ECO:0000313" key="3">
    <source>
        <dbReference type="Proteomes" id="UP000019593"/>
    </source>
</evidence>
<keyword evidence="2" id="KW-0449">Lipoprotein</keyword>
<dbReference type="Proteomes" id="UP000019593">
    <property type="component" value="Chromosome"/>
</dbReference>
<dbReference type="STRING" id="1294273.roselon_00091"/>
<feature type="compositionally biased region" description="Acidic residues" evidence="1">
    <location>
        <begin position="447"/>
        <end position="456"/>
    </location>
</feature>
<feature type="compositionally biased region" description="Acidic residues" evidence="1">
    <location>
        <begin position="193"/>
        <end position="204"/>
    </location>
</feature>
<name>W8RN54_9RHOB</name>
<feature type="region of interest" description="Disordered" evidence="1">
    <location>
        <begin position="748"/>
        <end position="797"/>
    </location>
</feature>
<dbReference type="PATRIC" id="fig|1294273.3.peg.85"/>
<organism evidence="2 3">
    <name type="scientific">Roseicyclus elongatus DSM 19469</name>
    <dbReference type="NCBI Taxonomy" id="1294273"/>
    <lineage>
        <taxon>Bacteria</taxon>
        <taxon>Pseudomonadati</taxon>
        <taxon>Pseudomonadota</taxon>
        <taxon>Alphaproteobacteria</taxon>
        <taxon>Rhodobacterales</taxon>
        <taxon>Roseobacteraceae</taxon>
        <taxon>Roseicyclus</taxon>
    </lineage>
</organism>
<reference evidence="2 3" key="1">
    <citation type="submission" date="2013-03" db="EMBL/GenBank/DDBJ databases">
        <authorList>
            <person name="Fiebig A."/>
            <person name="Goeker M."/>
            <person name="Klenk H.-P.P."/>
        </authorList>
    </citation>
    <scope>NUCLEOTIDE SEQUENCE [LARGE SCALE GENOMIC DNA]</scope>
    <source>
        <strain evidence="3">DSM 19469</strain>
    </source>
</reference>
<feature type="compositionally biased region" description="Low complexity" evidence="1">
    <location>
        <begin position="696"/>
        <end position="714"/>
    </location>
</feature>
<dbReference type="KEGG" id="red:roselon_00091"/>
<proteinExistence type="predicted"/>
<dbReference type="AlphaFoldDB" id="W8RN54"/>
<feature type="compositionally biased region" description="Acidic residues" evidence="1">
    <location>
        <begin position="496"/>
        <end position="515"/>
    </location>
</feature>
<feature type="compositionally biased region" description="Acidic residues" evidence="1">
    <location>
        <begin position="216"/>
        <end position="233"/>
    </location>
</feature>
<feature type="compositionally biased region" description="Polar residues" evidence="1">
    <location>
        <begin position="546"/>
        <end position="555"/>
    </location>
</feature>
<protein>
    <submittedName>
        <fullName evidence="2">Lipoprotein, putative</fullName>
    </submittedName>
</protein>
<feature type="region of interest" description="Disordered" evidence="1">
    <location>
        <begin position="383"/>
        <end position="600"/>
    </location>
</feature>
<accession>W8RN54</accession>
<feature type="compositionally biased region" description="Low complexity" evidence="1">
    <location>
        <begin position="150"/>
        <end position="180"/>
    </location>
</feature>
<dbReference type="HOGENOM" id="CLU_323872_0_0_5"/>
<dbReference type="eggNOG" id="ENOG502Z8NH">
    <property type="taxonomic scope" value="Bacteria"/>
</dbReference>
<dbReference type="EMBL" id="CP004372">
    <property type="protein sequence ID" value="AHM02554.1"/>
    <property type="molecule type" value="Genomic_DNA"/>
</dbReference>
<evidence type="ECO:0000313" key="2">
    <source>
        <dbReference type="EMBL" id="AHM02554.1"/>
    </source>
</evidence>
<feature type="compositionally biased region" description="Low complexity" evidence="1">
    <location>
        <begin position="471"/>
        <end position="484"/>
    </location>
</feature>
<gene>
    <name evidence="2" type="ORF">roselon_00091</name>
</gene>
<sequence>MVEMGDANKILTVSYGTFSCTLEGFDEPFSAMKAIAEYFRDLAAEDRYFGAEPPTPDAEALHRITEAAIHRRIEARFTENSLIMRPDDSVAPDAVTDMPETGLRGSETLAPTAEDTPEVDPTVATEDTAPEVEVDATEGAEDLPPEDPQDAAAPEPSDTPEQTEAEPPAPTVLAAPVAEPGSDEEGIVASLPELEDLPELDDATTEASAPDHDQAEAEPEDSAEAAVAEDDTPDGQAGRDAEHTSDPSDASIPEGADTLIAMAAAMAAANAASEFAASDDADPVAEDDIADAPIAADDMDMPVAGSDLADTAYEEDGADDFFADATDTLAAWTAEDTEALLGEARAVEGDSVAARLARIRAAAMAESAEEDDSAADPVQRDAVTPAEGIDTPAAAADEDWRGEAADSAQAEDTIAAVSALLQDEALPAVTQGTDDEATDTRPVPQPEPEETAETAEADPSGTDAGLDPEAEAALQAELAAIAAASRPDEVGTTGREEDEDEEQDADADADADADEASPRAEQKAAQSGTAELPQGRDTDMDRLFNATDSRLSNAETSRRRANIQHLKAAVAAQDADRKLAQVQGTATEPEDQTSEYREDLARVMRPSRVRVNVKRRKAARPAPLVLVSEQRVDADPAETPTHPVRPRRVSAADARAPRPSAVDATPIPGPQHAEAEPQPSRAIDTMPPVESVAQSLDAAATGTDATALPPAQDDTPPPPRKMSNSLAFLAERAGLAMSGVTRRIAPRAEQPAAAEANPAPVMQPAPQTPAPAEQPAPGSPAPEAVATPPETPAPQADVPDHVVRFIQKLEASDVTEIEEVVEMGARYITHDLGETTFRYRQLIRLVRIATEDSIHRDEAVEAIAKLRRSGVLVEDQPGQLALAPEDGTRSQA</sequence>
<evidence type="ECO:0000256" key="1">
    <source>
        <dbReference type="SAM" id="MobiDB-lite"/>
    </source>
</evidence>
<feature type="compositionally biased region" description="Low complexity" evidence="1">
    <location>
        <begin position="748"/>
        <end position="760"/>
    </location>
</feature>
<feature type="compositionally biased region" description="Acidic residues" evidence="1">
    <location>
        <begin position="128"/>
        <end position="149"/>
    </location>
</feature>
<feature type="region of interest" description="Disordered" evidence="1">
    <location>
        <begin position="630"/>
        <end position="723"/>
    </location>
</feature>
<feature type="region of interest" description="Disordered" evidence="1">
    <location>
        <begin position="85"/>
        <end position="253"/>
    </location>
</feature>
<feature type="compositionally biased region" description="Pro residues" evidence="1">
    <location>
        <begin position="761"/>
        <end position="780"/>
    </location>
</feature>
<feature type="compositionally biased region" description="Basic and acidic residues" evidence="1">
    <location>
        <begin position="237"/>
        <end position="246"/>
    </location>
</feature>
<feature type="compositionally biased region" description="Low complexity" evidence="1">
    <location>
        <begin position="649"/>
        <end position="664"/>
    </location>
</feature>